<sequence length="790" mass="89723">MSFILPAALHLRYTPYRCCSPTSSPNSGCMDPEVKVVTKSNITAAFSERTTERIRELFNKVQLSVSSYDTAWVAMVPSPYSSGGPCFPECIDWLLDNQLSDGSWGLPQHPLLIKDALSSTLASVLALKRWGVGEEQVNKGLHFIGSNVTSATDENEHSPIGFDIIFPGMVEHAKELDLKLPLEPKVFDAMLHRRGLELKRAYSEGRKSYLAYISEGMGKLQDWEMAMKYQRKNGSLFNCPSSTAAAFMHLQDAGCLKYLHSLLEEFGNAVPAVYPLDIHARLCVVDNVERLGIDRHFRQEIKNVLDDTYRCWLQGEEEIFLDTATCALAFRILRLNGFDVSSDPLKRITARKQEVSFSAGHLKHIGDALELYRASEIIIYPYESALEEQHSWSSHFLKQKLNDYISHADRFNKYVSQEVDDALKFPFHANLERATNRRNIEHYNIDSTNILKTSYCSSNIRNKDFLNLAVEDFNICQSMHREELEYLERWVAESRLDKLKFARQKAVYCYFSAAATLFSPELSDARISWAKNAVLSTIVDDFFDIGGSLVELENLIQLVEKWHLNMVADCCSEHVQIIFSALHGTICDIGAKAFAFQGRNVTRHIINIWLDLLRSMWREAKWTSDKSLPTIEEYMTNGLVSFALGPIVLPTLYLVGPIISDDVVSSPEYQNLFKIMSTSGRLLNDIHSFERESKEGKLNAVSLHMIHSSGTISAEEAIGDINSSIVSQRRELLRLVLEMKNSMVPRACKNLFWNMIRVLNLFYLKDDGFTSHEMIHVVKAILYEPLALSE</sequence>
<organism evidence="1 2">
    <name type="scientific">Vaccinium darrowii</name>
    <dbReference type="NCBI Taxonomy" id="229202"/>
    <lineage>
        <taxon>Eukaryota</taxon>
        <taxon>Viridiplantae</taxon>
        <taxon>Streptophyta</taxon>
        <taxon>Embryophyta</taxon>
        <taxon>Tracheophyta</taxon>
        <taxon>Spermatophyta</taxon>
        <taxon>Magnoliopsida</taxon>
        <taxon>eudicotyledons</taxon>
        <taxon>Gunneridae</taxon>
        <taxon>Pentapetalae</taxon>
        <taxon>asterids</taxon>
        <taxon>Ericales</taxon>
        <taxon>Ericaceae</taxon>
        <taxon>Vaccinioideae</taxon>
        <taxon>Vaccinieae</taxon>
        <taxon>Vaccinium</taxon>
    </lineage>
</organism>
<dbReference type="EMBL" id="CM037153">
    <property type="protein sequence ID" value="KAH7857713.1"/>
    <property type="molecule type" value="Genomic_DNA"/>
</dbReference>
<keyword evidence="2" id="KW-1185">Reference proteome</keyword>
<protein>
    <submittedName>
        <fullName evidence="1">Uncharacterized protein</fullName>
    </submittedName>
</protein>
<gene>
    <name evidence="1" type="ORF">Vadar_015746</name>
</gene>
<accession>A0ACB7YWR0</accession>
<reference evidence="1 2" key="1">
    <citation type="journal article" date="2021" name="Hortic Res">
        <title>High-quality reference genome and annotation aids understanding of berry development for evergreen blueberry (Vaccinium darrowii).</title>
        <authorList>
            <person name="Yu J."/>
            <person name="Hulse-Kemp A.M."/>
            <person name="Babiker E."/>
            <person name="Staton M."/>
        </authorList>
    </citation>
    <scope>NUCLEOTIDE SEQUENCE [LARGE SCALE GENOMIC DNA]</scope>
    <source>
        <strain evidence="2">cv. NJ 8807/NJ 8810</strain>
        <tissue evidence="1">Young leaf</tissue>
    </source>
</reference>
<comment type="caution">
    <text evidence="1">The sequence shown here is derived from an EMBL/GenBank/DDBJ whole genome shotgun (WGS) entry which is preliminary data.</text>
</comment>
<proteinExistence type="predicted"/>
<dbReference type="Proteomes" id="UP000828048">
    <property type="component" value="Chromosome 3"/>
</dbReference>
<evidence type="ECO:0000313" key="2">
    <source>
        <dbReference type="Proteomes" id="UP000828048"/>
    </source>
</evidence>
<name>A0ACB7YWR0_9ERIC</name>
<evidence type="ECO:0000313" key="1">
    <source>
        <dbReference type="EMBL" id="KAH7857713.1"/>
    </source>
</evidence>